<dbReference type="OrthoDB" id="7861976at2"/>
<keyword evidence="2" id="KW-1185">Reference proteome</keyword>
<sequence length="121" mass="13328">MAVKAQVENAERLCQLTDAAYLAEQSGLARMSREAEALRAHLVGLEVGQVQRAKTLATTGPDEALLSGSDPLWEAWVESRRSDLRTELAQLRARMEAQKDRLRVAFGRRQAAEAILGKLKG</sequence>
<dbReference type="AlphaFoldDB" id="A0A5C5GJ16"/>
<reference evidence="1 2" key="1">
    <citation type="submission" date="2019-06" db="EMBL/GenBank/DDBJ databases">
        <title>Genome of new Rhodobacteraceae sp. SM1903.</title>
        <authorList>
            <person name="Ren X."/>
        </authorList>
    </citation>
    <scope>NUCLEOTIDE SEQUENCE [LARGE SCALE GENOMIC DNA]</scope>
    <source>
        <strain evidence="1 2">SM1903</strain>
    </source>
</reference>
<proteinExistence type="predicted"/>
<evidence type="ECO:0000313" key="2">
    <source>
        <dbReference type="Proteomes" id="UP000314011"/>
    </source>
</evidence>
<organism evidence="1 2">
    <name type="scientific">Pelagovum pacificum</name>
    <dbReference type="NCBI Taxonomy" id="2588711"/>
    <lineage>
        <taxon>Bacteria</taxon>
        <taxon>Pseudomonadati</taxon>
        <taxon>Pseudomonadota</taxon>
        <taxon>Alphaproteobacteria</taxon>
        <taxon>Rhodobacterales</taxon>
        <taxon>Paracoccaceae</taxon>
        <taxon>Pelagovum</taxon>
    </lineage>
</organism>
<dbReference type="RefSeq" id="WP_140194695.1">
    <property type="nucleotide sequence ID" value="NZ_CP065915.1"/>
</dbReference>
<dbReference type="Proteomes" id="UP000314011">
    <property type="component" value="Unassembled WGS sequence"/>
</dbReference>
<evidence type="ECO:0000313" key="1">
    <source>
        <dbReference type="EMBL" id="TNY33879.1"/>
    </source>
</evidence>
<name>A0A5C5GJ16_9RHOB</name>
<evidence type="ECO:0008006" key="3">
    <source>
        <dbReference type="Google" id="ProtNLM"/>
    </source>
</evidence>
<gene>
    <name evidence="1" type="ORF">FHY64_11625</name>
</gene>
<protein>
    <recommendedName>
        <fullName evidence="3">Flagellar FliJ protein</fullName>
    </recommendedName>
</protein>
<comment type="caution">
    <text evidence="1">The sequence shown here is derived from an EMBL/GenBank/DDBJ whole genome shotgun (WGS) entry which is preliminary data.</text>
</comment>
<dbReference type="EMBL" id="VFFF01000001">
    <property type="protein sequence ID" value="TNY33879.1"/>
    <property type="molecule type" value="Genomic_DNA"/>
</dbReference>
<accession>A0A5C5GJ16</accession>